<evidence type="ECO:0000256" key="4">
    <source>
        <dbReference type="ARBA" id="ARBA00022695"/>
    </source>
</evidence>
<evidence type="ECO:0000256" key="11">
    <source>
        <dbReference type="SAM" id="MobiDB-lite"/>
    </source>
</evidence>
<dbReference type="GO" id="GO:0006302">
    <property type="term" value="P:double-strand break repair"/>
    <property type="evidence" value="ECO:0007669"/>
    <property type="project" value="TreeGrafter"/>
</dbReference>
<dbReference type="InterPro" id="IPR043502">
    <property type="entry name" value="DNA/RNA_pol_sf"/>
</dbReference>
<dbReference type="GO" id="GO:0003887">
    <property type="term" value="F:DNA-directed DNA polymerase activity"/>
    <property type="evidence" value="ECO:0007669"/>
    <property type="project" value="UniProtKB-KW"/>
</dbReference>
<dbReference type="PRINTS" id="PR00868">
    <property type="entry name" value="DNAPOLI"/>
</dbReference>
<dbReference type="InterPro" id="IPR001098">
    <property type="entry name" value="DNA-dir_DNA_pol_A_palm_dom"/>
</dbReference>
<evidence type="ECO:0000256" key="6">
    <source>
        <dbReference type="ARBA" id="ARBA00022763"/>
    </source>
</evidence>
<keyword evidence="6" id="KW-0227">DNA damage</keyword>
<dbReference type="Gene3D" id="1.20.1060.10">
    <property type="entry name" value="Taq DNA Polymerase, Chain T, domain 4"/>
    <property type="match status" value="1"/>
</dbReference>
<dbReference type="FunFam" id="1.10.150.20:FF:000002">
    <property type="entry name" value="DNA polymerase I"/>
    <property type="match status" value="1"/>
</dbReference>
<keyword evidence="9" id="KW-0234">DNA repair</keyword>
<evidence type="ECO:0000259" key="12">
    <source>
        <dbReference type="SMART" id="SM00482"/>
    </source>
</evidence>
<comment type="similarity">
    <text evidence="1">Belongs to the DNA polymerase type-A family.</text>
</comment>
<dbReference type="GO" id="GO:0003677">
    <property type="term" value="F:DNA binding"/>
    <property type="evidence" value="ECO:0007669"/>
    <property type="project" value="UniProtKB-KW"/>
</dbReference>
<evidence type="ECO:0000256" key="1">
    <source>
        <dbReference type="ARBA" id="ARBA00007705"/>
    </source>
</evidence>
<evidence type="ECO:0000256" key="5">
    <source>
        <dbReference type="ARBA" id="ARBA00022705"/>
    </source>
</evidence>
<dbReference type="SMART" id="SM00482">
    <property type="entry name" value="POLAc"/>
    <property type="match status" value="1"/>
</dbReference>
<keyword evidence="13" id="KW-1185">Reference proteome</keyword>
<dbReference type="PANTHER" id="PTHR10133:SF27">
    <property type="entry name" value="DNA POLYMERASE NU"/>
    <property type="match status" value="1"/>
</dbReference>
<dbReference type="Gene3D" id="3.30.70.370">
    <property type="match status" value="1"/>
</dbReference>
<keyword evidence="7" id="KW-0239">DNA-directed DNA polymerase</keyword>
<evidence type="ECO:0000256" key="3">
    <source>
        <dbReference type="ARBA" id="ARBA00022679"/>
    </source>
</evidence>
<sequence>MEESTHAFVGSLLSTALRHRNVWCVKSQELIKTAIFHQQHHHHQHHQQHQHQQPTLAWTNAEGWRPLDPGVATWLLDPTLTAPSAGDILQLHLGPLTLAVKCSLKVNRVPVVLSLLPSLGRNLRQKLQRQGLWKVFRDIEMRLTPVLAAMELHEFRMDVPLLQKNSHQLALKLKQLEERAHLEAGERFLLSSSLQLREVLFSKLRLHECSSSSSNRVQLQRTAITQQHSTSEAVLMELQDLHPLPRTVLQYRQVHKMKSTYLDGLLNFVRNGRLTTSWEQTAAVSGRLACKKPNMQAIPKQPFVISDLSDPFIIGKVTDQITMLARAPFKSADGFSFLSADFSQVELRLLAHLSGDAELLRLLSEPGPDVFLTLTAQWLGKEVDEVTEEEREMGKRTVYSIIYGVGKERLSKTLGASPRHSRSLISAFLRRHPAITAFTQRAVTHCQRHGFVMSVMGRKRWLPNISSPDFRLRSNAQRQACNFMVQGSAADICKMSMIRIFTELGQRPSLRAKLVAQLHDELLFEVKDDQVEVLRDLVKSNMESLQHLDSFGLHLKVPLKVSISCGKSWGHLTAVTSTPPPPLVAADDAQTQRSRSTTTTTTPRSC</sequence>
<proteinExistence type="inferred from homology"/>
<comment type="catalytic activity">
    <reaction evidence="10">
        <text>DNA(n) + a 2'-deoxyribonucleoside 5'-triphosphate = DNA(n+1) + diphosphate</text>
        <dbReference type="Rhea" id="RHEA:22508"/>
        <dbReference type="Rhea" id="RHEA-COMP:17339"/>
        <dbReference type="Rhea" id="RHEA-COMP:17340"/>
        <dbReference type="ChEBI" id="CHEBI:33019"/>
        <dbReference type="ChEBI" id="CHEBI:61560"/>
        <dbReference type="ChEBI" id="CHEBI:173112"/>
        <dbReference type="EC" id="2.7.7.7"/>
    </reaction>
</comment>
<dbReference type="Proteomes" id="UP001318040">
    <property type="component" value="Chromosome 83"/>
</dbReference>
<protein>
    <recommendedName>
        <fullName evidence="2">DNA-directed DNA polymerase</fullName>
        <ecNumber evidence="2">2.7.7.7</ecNumber>
    </recommendedName>
</protein>
<name>A0AAJ7UGI0_PETMA</name>
<keyword evidence="4" id="KW-0548">Nucleotidyltransferase</keyword>
<evidence type="ECO:0000256" key="8">
    <source>
        <dbReference type="ARBA" id="ARBA00023125"/>
    </source>
</evidence>
<feature type="domain" description="DNA-directed DNA polymerase family A palm" evidence="12">
    <location>
        <begin position="322"/>
        <end position="530"/>
    </location>
</feature>
<gene>
    <name evidence="14" type="primary">POLN</name>
</gene>
<keyword evidence="8" id="KW-0238">DNA-binding</keyword>
<dbReference type="Gene3D" id="1.10.150.20">
    <property type="entry name" value="5' to 3' exonuclease, C-terminal subdomain"/>
    <property type="match status" value="1"/>
</dbReference>
<dbReference type="FunFam" id="1.20.1060.10:FF:000001">
    <property type="entry name" value="DNA polymerase I"/>
    <property type="match status" value="1"/>
</dbReference>
<dbReference type="GO" id="GO:0006261">
    <property type="term" value="P:DNA-templated DNA replication"/>
    <property type="evidence" value="ECO:0007669"/>
    <property type="project" value="InterPro"/>
</dbReference>
<dbReference type="Gene3D" id="3.30.420.10">
    <property type="entry name" value="Ribonuclease H-like superfamily/Ribonuclease H"/>
    <property type="match status" value="1"/>
</dbReference>
<dbReference type="PANTHER" id="PTHR10133">
    <property type="entry name" value="DNA POLYMERASE I"/>
    <property type="match status" value="1"/>
</dbReference>
<dbReference type="Pfam" id="PF00476">
    <property type="entry name" value="DNA_pol_A"/>
    <property type="match status" value="1"/>
</dbReference>
<dbReference type="CDD" id="cd08638">
    <property type="entry name" value="DNA_pol_A_theta"/>
    <property type="match status" value="1"/>
</dbReference>
<dbReference type="SUPFAM" id="SSF56672">
    <property type="entry name" value="DNA/RNA polymerases"/>
    <property type="match status" value="1"/>
</dbReference>
<evidence type="ECO:0000256" key="7">
    <source>
        <dbReference type="ARBA" id="ARBA00022932"/>
    </source>
</evidence>
<evidence type="ECO:0000313" key="14">
    <source>
        <dbReference type="RefSeq" id="XP_032835930.1"/>
    </source>
</evidence>
<dbReference type="AlphaFoldDB" id="A0AAJ7UGI0"/>
<dbReference type="InterPro" id="IPR036397">
    <property type="entry name" value="RNaseH_sf"/>
</dbReference>
<dbReference type="KEGG" id="pmrn:116957718"/>
<reference evidence="14" key="1">
    <citation type="submission" date="2025-08" db="UniProtKB">
        <authorList>
            <consortium name="RefSeq"/>
        </authorList>
    </citation>
    <scope>IDENTIFICATION</scope>
    <source>
        <tissue evidence="14">Sperm</tissue>
    </source>
</reference>
<keyword evidence="5" id="KW-0235">DNA replication</keyword>
<dbReference type="RefSeq" id="XP_032835930.1">
    <property type="nucleotide sequence ID" value="XM_032980039.1"/>
</dbReference>
<dbReference type="InterPro" id="IPR002298">
    <property type="entry name" value="DNA_polymerase_A"/>
</dbReference>
<evidence type="ECO:0000256" key="10">
    <source>
        <dbReference type="ARBA" id="ARBA00049244"/>
    </source>
</evidence>
<evidence type="ECO:0000256" key="9">
    <source>
        <dbReference type="ARBA" id="ARBA00023204"/>
    </source>
</evidence>
<keyword evidence="3" id="KW-0808">Transferase</keyword>
<evidence type="ECO:0000256" key="2">
    <source>
        <dbReference type="ARBA" id="ARBA00012417"/>
    </source>
</evidence>
<dbReference type="EC" id="2.7.7.7" evidence="2"/>
<feature type="compositionally biased region" description="Low complexity" evidence="11">
    <location>
        <begin position="591"/>
        <end position="606"/>
    </location>
</feature>
<organism evidence="13 14">
    <name type="scientific">Petromyzon marinus</name>
    <name type="common">Sea lamprey</name>
    <dbReference type="NCBI Taxonomy" id="7757"/>
    <lineage>
        <taxon>Eukaryota</taxon>
        <taxon>Metazoa</taxon>
        <taxon>Chordata</taxon>
        <taxon>Craniata</taxon>
        <taxon>Vertebrata</taxon>
        <taxon>Cyclostomata</taxon>
        <taxon>Hyperoartia</taxon>
        <taxon>Petromyzontiformes</taxon>
        <taxon>Petromyzontidae</taxon>
        <taxon>Petromyzon</taxon>
    </lineage>
</organism>
<accession>A0AAJ7UGI0</accession>
<feature type="region of interest" description="Disordered" evidence="11">
    <location>
        <begin position="576"/>
        <end position="606"/>
    </location>
</feature>
<evidence type="ECO:0000313" key="13">
    <source>
        <dbReference type="Proteomes" id="UP001318040"/>
    </source>
</evidence>